<evidence type="ECO:0000313" key="2">
    <source>
        <dbReference type="EMBL" id="KAJ1085324.1"/>
    </source>
</evidence>
<proteinExistence type="predicted"/>
<dbReference type="Proteomes" id="UP001066276">
    <property type="component" value="Chromosome 12"/>
</dbReference>
<feature type="region of interest" description="Disordered" evidence="1">
    <location>
        <begin position="59"/>
        <end position="80"/>
    </location>
</feature>
<accession>A0AAV7L4X1</accession>
<protein>
    <submittedName>
        <fullName evidence="2">Uncharacterized protein</fullName>
    </submittedName>
</protein>
<keyword evidence="3" id="KW-1185">Reference proteome</keyword>
<name>A0AAV7L4X1_PLEWA</name>
<evidence type="ECO:0000313" key="3">
    <source>
        <dbReference type="Proteomes" id="UP001066276"/>
    </source>
</evidence>
<dbReference type="EMBL" id="JANPWB010000016">
    <property type="protein sequence ID" value="KAJ1085324.1"/>
    <property type="molecule type" value="Genomic_DNA"/>
</dbReference>
<evidence type="ECO:0000256" key="1">
    <source>
        <dbReference type="SAM" id="MobiDB-lite"/>
    </source>
</evidence>
<dbReference type="AlphaFoldDB" id="A0AAV7L4X1"/>
<sequence>MDYPAGAPPPDEARITHLANVGGTWPPLKVSVVTSERVQPGCARAWFAPSAAAPVPVANGPLRRTPCPGPRNLLSGPRRSTIPERGLAWSSVRRACREIL</sequence>
<organism evidence="2 3">
    <name type="scientific">Pleurodeles waltl</name>
    <name type="common">Iberian ribbed newt</name>
    <dbReference type="NCBI Taxonomy" id="8319"/>
    <lineage>
        <taxon>Eukaryota</taxon>
        <taxon>Metazoa</taxon>
        <taxon>Chordata</taxon>
        <taxon>Craniata</taxon>
        <taxon>Vertebrata</taxon>
        <taxon>Euteleostomi</taxon>
        <taxon>Amphibia</taxon>
        <taxon>Batrachia</taxon>
        <taxon>Caudata</taxon>
        <taxon>Salamandroidea</taxon>
        <taxon>Salamandridae</taxon>
        <taxon>Pleurodelinae</taxon>
        <taxon>Pleurodeles</taxon>
    </lineage>
</organism>
<gene>
    <name evidence="2" type="ORF">NDU88_005457</name>
</gene>
<comment type="caution">
    <text evidence="2">The sequence shown here is derived from an EMBL/GenBank/DDBJ whole genome shotgun (WGS) entry which is preliminary data.</text>
</comment>
<reference evidence="2" key="1">
    <citation type="journal article" date="2022" name="bioRxiv">
        <title>Sequencing and chromosome-scale assembly of the giantPleurodeles waltlgenome.</title>
        <authorList>
            <person name="Brown T."/>
            <person name="Elewa A."/>
            <person name="Iarovenko S."/>
            <person name="Subramanian E."/>
            <person name="Araus A.J."/>
            <person name="Petzold A."/>
            <person name="Susuki M."/>
            <person name="Suzuki K.-i.T."/>
            <person name="Hayashi T."/>
            <person name="Toyoda A."/>
            <person name="Oliveira C."/>
            <person name="Osipova E."/>
            <person name="Leigh N.D."/>
            <person name="Simon A."/>
            <person name="Yun M.H."/>
        </authorList>
    </citation>
    <scope>NUCLEOTIDE SEQUENCE</scope>
    <source>
        <strain evidence="2">20211129_DDA</strain>
        <tissue evidence="2">Liver</tissue>
    </source>
</reference>